<dbReference type="OrthoDB" id="5600407at2"/>
<sequence length="200" mass="21952">MRPRLLPPGPWLIAAIAALWLTGCASAGSSATRYMLPEGNMGTTAAGDSAEHLLLVRPPRLAHYLDVDGIVLQLDDITLNEAREHQWAEALGRQLERGLRARLASRLTDTRVLIDDGKERGTAAISLRLEIDRFQGRHDGLAVAGGQWQLRGADGRLLTMDGFLVETELDADGYPALVRALGRSWDEVADRIAEAVRRQR</sequence>
<organism evidence="2 3">
    <name type="scientific">Halomonas heilongjiangensis</name>
    <dbReference type="NCBI Taxonomy" id="1387883"/>
    <lineage>
        <taxon>Bacteria</taxon>
        <taxon>Pseudomonadati</taxon>
        <taxon>Pseudomonadota</taxon>
        <taxon>Gammaproteobacteria</taxon>
        <taxon>Oceanospirillales</taxon>
        <taxon>Halomonadaceae</taxon>
        <taxon>Halomonas</taxon>
    </lineage>
</organism>
<reference evidence="2 3" key="1">
    <citation type="submission" date="2018-01" db="EMBL/GenBank/DDBJ databases">
        <title>Halomonas endophytica sp. nov., isolated from storage liquid in the stems of Populus euphratica.</title>
        <authorList>
            <person name="Chen C."/>
        </authorList>
    </citation>
    <scope>NUCLEOTIDE SEQUENCE [LARGE SCALE GENOMIC DNA]</scope>
    <source>
        <strain evidence="2 3">DSM 26881</strain>
    </source>
</reference>
<dbReference type="PROSITE" id="PS51257">
    <property type="entry name" value="PROKAR_LIPOPROTEIN"/>
    <property type="match status" value="1"/>
</dbReference>
<dbReference type="Pfam" id="PF03886">
    <property type="entry name" value="ABC_trans_aux"/>
    <property type="match status" value="1"/>
</dbReference>
<keyword evidence="3" id="KW-1185">Reference proteome</keyword>
<dbReference type="Proteomes" id="UP000235346">
    <property type="component" value="Unassembled WGS sequence"/>
</dbReference>
<gene>
    <name evidence="2" type="ORF">C1H66_17170</name>
</gene>
<dbReference type="EMBL" id="PNRE01000077">
    <property type="protein sequence ID" value="PMR67944.1"/>
    <property type="molecule type" value="Genomic_DNA"/>
</dbReference>
<accession>A0A2N7TIC6</accession>
<dbReference type="InterPro" id="IPR005586">
    <property type="entry name" value="ABC_trans_aux"/>
</dbReference>
<dbReference type="Gene3D" id="3.40.50.10610">
    <property type="entry name" value="ABC-type transport auxiliary lipoprotein component"/>
    <property type="match status" value="1"/>
</dbReference>
<evidence type="ECO:0000259" key="1">
    <source>
        <dbReference type="Pfam" id="PF03886"/>
    </source>
</evidence>
<evidence type="ECO:0000313" key="2">
    <source>
        <dbReference type="EMBL" id="PMR67944.1"/>
    </source>
</evidence>
<feature type="domain" description="ABC-type transport auxiliary lipoprotein component" evidence="1">
    <location>
        <begin position="34"/>
        <end position="193"/>
    </location>
</feature>
<dbReference type="AlphaFoldDB" id="A0A2N7TIC6"/>
<protein>
    <recommendedName>
        <fullName evidence="1">ABC-type transport auxiliary lipoprotein component domain-containing protein</fullName>
    </recommendedName>
</protein>
<dbReference type="SUPFAM" id="SSF159594">
    <property type="entry name" value="XCC0632-like"/>
    <property type="match status" value="1"/>
</dbReference>
<proteinExistence type="predicted"/>
<name>A0A2N7TIC6_9GAMM</name>
<comment type="caution">
    <text evidence="2">The sequence shown here is derived from an EMBL/GenBank/DDBJ whole genome shotgun (WGS) entry which is preliminary data.</text>
</comment>
<dbReference type="RefSeq" id="WP_102629103.1">
    <property type="nucleotide sequence ID" value="NZ_PDOH01000023.1"/>
</dbReference>
<evidence type="ECO:0000313" key="3">
    <source>
        <dbReference type="Proteomes" id="UP000235346"/>
    </source>
</evidence>